<evidence type="ECO:0000313" key="1">
    <source>
        <dbReference type="EMBL" id="MBD8024514.1"/>
    </source>
</evidence>
<organism evidence="1 2">
    <name type="scientific">Microbacterium gallinarum</name>
    <dbReference type="NCBI Taxonomy" id="2762209"/>
    <lineage>
        <taxon>Bacteria</taxon>
        <taxon>Bacillati</taxon>
        <taxon>Actinomycetota</taxon>
        <taxon>Actinomycetes</taxon>
        <taxon>Micrococcales</taxon>
        <taxon>Microbacteriaceae</taxon>
        <taxon>Microbacterium</taxon>
    </lineage>
</organism>
<protein>
    <submittedName>
        <fullName evidence="1">DUF2017 family protein</fullName>
    </submittedName>
</protein>
<evidence type="ECO:0000313" key="2">
    <source>
        <dbReference type="Proteomes" id="UP000602532"/>
    </source>
</evidence>
<dbReference type="Pfam" id="PF09438">
    <property type="entry name" value="DUF2017"/>
    <property type="match status" value="1"/>
</dbReference>
<dbReference type="EMBL" id="JACSPM010000004">
    <property type="protein sequence ID" value="MBD8024514.1"/>
    <property type="molecule type" value="Genomic_DNA"/>
</dbReference>
<comment type="caution">
    <text evidence="1">The sequence shown here is derived from an EMBL/GenBank/DDBJ whole genome shotgun (WGS) entry which is preliminary data.</text>
</comment>
<accession>A0ABR8X5A9</accession>
<reference evidence="1 2" key="1">
    <citation type="submission" date="2020-08" db="EMBL/GenBank/DDBJ databases">
        <title>A Genomic Blueprint of the Chicken Gut Microbiome.</title>
        <authorList>
            <person name="Gilroy R."/>
            <person name="Ravi A."/>
            <person name="Getino M."/>
            <person name="Pursley I."/>
            <person name="Horton D.L."/>
            <person name="Alikhan N.-F."/>
            <person name="Baker D."/>
            <person name="Gharbi K."/>
            <person name="Hall N."/>
            <person name="Watson M."/>
            <person name="Adriaenssens E.M."/>
            <person name="Foster-Nyarko E."/>
            <person name="Jarju S."/>
            <person name="Secka A."/>
            <person name="Antonio M."/>
            <person name="Oren A."/>
            <person name="Chaudhuri R."/>
            <person name="La Ragione R.M."/>
            <person name="Hildebrand F."/>
            <person name="Pallen M.J."/>
        </authorList>
    </citation>
    <scope>NUCLEOTIDE SEQUENCE [LARGE SCALE GENOMIC DNA]</scope>
    <source>
        <strain evidence="1 2">Sa1CUA4</strain>
    </source>
</reference>
<dbReference type="Proteomes" id="UP000602532">
    <property type="component" value="Unassembled WGS sequence"/>
</dbReference>
<keyword evidence="2" id="KW-1185">Reference proteome</keyword>
<sequence length="171" mass="18469">MGHRSKGPGVTRRLVILELTRLEAAHLAGLVTQFAELVDGAATDDGDPAIARLAPDAYDEPGAADEFRRLTEADLLDRRRDDAQIVLASLADAAQIPDDPDDPALLETVPVELAPEATGAWLRTLAAIRLVLATRLGITEEDHHSPEDPRFGIYDWLGYRLDGLVSAVEGD</sequence>
<gene>
    <name evidence="1" type="ORF">H9622_13055</name>
</gene>
<proteinExistence type="predicted"/>
<name>A0ABR8X5A9_9MICO</name>
<dbReference type="InterPro" id="IPR018561">
    <property type="entry name" value="AosR"/>
</dbReference>